<dbReference type="EMBL" id="CAJVQA010002379">
    <property type="protein sequence ID" value="CAG8545370.1"/>
    <property type="molecule type" value="Genomic_DNA"/>
</dbReference>
<dbReference type="PANTHER" id="PTHR46481">
    <property type="entry name" value="ZINC FINGER BED DOMAIN-CONTAINING PROTEIN 4"/>
    <property type="match status" value="1"/>
</dbReference>
<dbReference type="InterPro" id="IPR052035">
    <property type="entry name" value="ZnF_BED_domain_contain"/>
</dbReference>
<evidence type="ECO:0000256" key="4">
    <source>
        <dbReference type="ARBA" id="ARBA00022833"/>
    </source>
</evidence>
<reference evidence="7" key="1">
    <citation type="submission" date="2021-06" db="EMBL/GenBank/DDBJ databases">
        <authorList>
            <person name="Kallberg Y."/>
            <person name="Tangrot J."/>
            <person name="Rosling A."/>
        </authorList>
    </citation>
    <scope>NUCLEOTIDE SEQUENCE</scope>
    <source>
        <strain evidence="7">FL966</strain>
    </source>
</reference>
<dbReference type="PANTHER" id="PTHR46481:SF10">
    <property type="entry name" value="ZINC FINGER BED DOMAIN-CONTAINING PROTEIN 39"/>
    <property type="match status" value="1"/>
</dbReference>
<comment type="subcellular location">
    <subcellularLocation>
        <location evidence="1">Nucleus</location>
    </subcellularLocation>
</comment>
<sequence>MEDFEENNYGISYSSIDSNEIDDLFVDSSCINDNTMEVNKTGEPLQSCTRSTSSLGKHLTKHVGKISELDKEKKKLNVSVIDMLQNQQIVNNHPNNELKEIFAYLEPQANASSADSIKRYVMNDFEEECHKLMMKLQKISGKFSVMTDIWITNTNEKSFMAVILHYLDTSWKLKSILLDFINMDGLHSGLEIVNNMEECLQSMGIMSKLMIITHDNAASNIKFIQDLSNSLEQLGFHFDYRQQSIRCFAHILNLVVHSLLSVARNELNKLRELIRSIWESHLCHKKLKTTCFIYNIKVILETIALSKVNLHATTFMLASEYLTLTMTVPFYYTLIGILENTKRKVNTPCWLIQGYEDAKKKLTSYCSKMNILHFASVWQSNKINYSALSKFARDCLPISGTSIPSEQAFSIGGNMITNKRNQLNKKTV</sequence>
<dbReference type="InterPro" id="IPR012337">
    <property type="entry name" value="RNaseH-like_sf"/>
</dbReference>
<keyword evidence="5" id="KW-0539">Nucleus</keyword>
<feature type="domain" description="HAT C-terminal dimerisation" evidence="6">
    <location>
        <begin position="368"/>
        <end position="428"/>
    </location>
</feature>
<keyword evidence="3" id="KW-0863">Zinc-finger</keyword>
<dbReference type="GO" id="GO:0046983">
    <property type="term" value="F:protein dimerization activity"/>
    <property type="evidence" value="ECO:0007669"/>
    <property type="project" value="InterPro"/>
</dbReference>
<keyword evidence="4" id="KW-0862">Zinc</keyword>
<dbReference type="InterPro" id="IPR008906">
    <property type="entry name" value="HATC_C_dom"/>
</dbReference>
<organism evidence="7 8">
    <name type="scientific">Cetraspora pellucida</name>
    <dbReference type="NCBI Taxonomy" id="1433469"/>
    <lineage>
        <taxon>Eukaryota</taxon>
        <taxon>Fungi</taxon>
        <taxon>Fungi incertae sedis</taxon>
        <taxon>Mucoromycota</taxon>
        <taxon>Glomeromycotina</taxon>
        <taxon>Glomeromycetes</taxon>
        <taxon>Diversisporales</taxon>
        <taxon>Gigasporaceae</taxon>
        <taxon>Cetraspora</taxon>
    </lineage>
</organism>
<evidence type="ECO:0000256" key="5">
    <source>
        <dbReference type="ARBA" id="ARBA00023242"/>
    </source>
</evidence>
<keyword evidence="2" id="KW-0479">Metal-binding</keyword>
<dbReference type="Proteomes" id="UP000789759">
    <property type="component" value="Unassembled WGS sequence"/>
</dbReference>
<keyword evidence="8" id="KW-1185">Reference proteome</keyword>
<evidence type="ECO:0000313" key="7">
    <source>
        <dbReference type="EMBL" id="CAG8545370.1"/>
    </source>
</evidence>
<evidence type="ECO:0000259" key="6">
    <source>
        <dbReference type="Pfam" id="PF05699"/>
    </source>
</evidence>
<dbReference type="Pfam" id="PF05699">
    <property type="entry name" value="Dimer_Tnp_hAT"/>
    <property type="match status" value="1"/>
</dbReference>
<dbReference type="AlphaFoldDB" id="A0A9N9AYJ4"/>
<dbReference type="GO" id="GO:0008270">
    <property type="term" value="F:zinc ion binding"/>
    <property type="evidence" value="ECO:0007669"/>
    <property type="project" value="UniProtKB-KW"/>
</dbReference>
<dbReference type="GO" id="GO:0005634">
    <property type="term" value="C:nucleus"/>
    <property type="evidence" value="ECO:0007669"/>
    <property type="project" value="UniProtKB-SubCell"/>
</dbReference>
<evidence type="ECO:0000256" key="3">
    <source>
        <dbReference type="ARBA" id="ARBA00022771"/>
    </source>
</evidence>
<evidence type="ECO:0000313" key="8">
    <source>
        <dbReference type="Proteomes" id="UP000789759"/>
    </source>
</evidence>
<gene>
    <name evidence="7" type="ORF">CPELLU_LOCUS4493</name>
</gene>
<name>A0A9N9AYJ4_9GLOM</name>
<evidence type="ECO:0000256" key="2">
    <source>
        <dbReference type="ARBA" id="ARBA00022723"/>
    </source>
</evidence>
<dbReference type="OrthoDB" id="1607513at2759"/>
<evidence type="ECO:0000256" key="1">
    <source>
        <dbReference type="ARBA" id="ARBA00004123"/>
    </source>
</evidence>
<protein>
    <submittedName>
        <fullName evidence="7">22197_t:CDS:1</fullName>
    </submittedName>
</protein>
<proteinExistence type="predicted"/>
<accession>A0A9N9AYJ4</accession>
<comment type="caution">
    <text evidence="7">The sequence shown here is derived from an EMBL/GenBank/DDBJ whole genome shotgun (WGS) entry which is preliminary data.</text>
</comment>
<dbReference type="SUPFAM" id="SSF53098">
    <property type="entry name" value="Ribonuclease H-like"/>
    <property type="match status" value="1"/>
</dbReference>